<accession>A0A2G8KMR5</accession>
<keyword evidence="3" id="KW-0378">Hydrolase</keyword>
<evidence type="ECO:0000259" key="7">
    <source>
        <dbReference type="Pfam" id="PF19520"/>
    </source>
</evidence>
<feature type="domain" description="Dipeptidyl peptidase 8 /9 ,N-terminal" evidence="7">
    <location>
        <begin position="27"/>
        <end position="142"/>
    </location>
</feature>
<dbReference type="InterPro" id="IPR050278">
    <property type="entry name" value="Serine_Prot_S9B/DPPIV"/>
</dbReference>
<reference evidence="8 9" key="1">
    <citation type="journal article" date="2017" name="PLoS Biol.">
        <title>The sea cucumber genome provides insights into morphological evolution and visceral regeneration.</title>
        <authorList>
            <person name="Zhang X."/>
            <person name="Sun L."/>
            <person name="Yuan J."/>
            <person name="Sun Y."/>
            <person name="Gao Y."/>
            <person name="Zhang L."/>
            <person name="Li S."/>
            <person name="Dai H."/>
            <person name="Hamel J.F."/>
            <person name="Liu C."/>
            <person name="Yu Y."/>
            <person name="Liu S."/>
            <person name="Lin W."/>
            <person name="Guo K."/>
            <person name="Jin S."/>
            <person name="Xu P."/>
            <person name="Storey K.B."/>
            <person name="Huan P."/>
            <person name="Zhang T."/>
            <person name="Zhou Y."/>
            <person name="Zhang J."/>
            <person name="Lin C."/>
            <person name="Li X."/>
            <person name="Xing L."/>
            <person name="Huo D."/>
            <person name="Sun M."/>
            <person name="Wang L."/>
            <person name="Mercier A."/>
            <person name="Li F."/>
            <person name="Yang H."/>
            <person name="Xiang J."/>
        </authorList>
    </citation>
    <scope>NUCLEOTIDE SEQUENCE [LARGE SCALE GENOMIC DNA]</scope>
    <source>
        <strain evidence="8">Shaxun</strain>
        <tissue evidence="8">Muscle</tissue>
    </source>
</reference>
<comment type="similarity">
    <text evidence="1">Belongs to the peptidase S9B family. DPPIV subfamily.</text>
</comment>
<dbReference type="Pfam" id="PF00930">
    <property type="entry name" value="DPPIV_N"/>
    <property type="match status" value="1"/>
</dbReference>
<dbReference type="EMBL" id="MRZV01000472">
    <property type="protein sequence ID" value="PIK49293.1"/>
    <property type="molecule type" value="Genomic_DNA"/>
</dbReference>
<feature type="domain" description="Dipeptidylpeptidase IV N-terminal" evidence="6">
    <location>
        <begin position="176"/>
        <end position="556"/>
    </location>
</feature>
<comment type="caution">
    <text evidence="8">The sequence shown here is derived from an EMBL/GenBank/DDBJ whole genome shotgun (WGS) entry which is preliminary data.</text>
</comment>
<feature type="domain" description="Peptidase S9 prolyl oligopeptidase catalytic" evidence="5">
    <location>
        <begin position="658"/>
        <end position="853"/>
    </location>
</feature>
<dbReference type="SMR" id="A0A2G8KMR5"/>
<keyword evidence="4" id="KW-0720">Serine protease</keyword>
<evidence type="ECO:0000313" key="9">
    <source>
        <dbReference type="Proteomes" id="UP000230750"/>
    </source>
</evidence>
<dbReference type="GO" id="GO:0008236">
    <property type="term" value="F:serine-type peptidase activity"/>
    <property type="evidence" value="ECO:0007669"/>
    <property type="project" value="UniProtKB-KW"/>
</dbReference>
<dbReference type="InterPro" id="IPR029058">
    <property type="entry name" value="AB_hydrolase_fold"/>
</dbReference>
<evidence type="ECO:0000256" key="2">
    <source>
        <dbReference type="ARBA" id="ARBA00022670"/>
    </source>
</evidence>
<protein>
    <submittedName>
        <fullName evidence="8">Putative dipeptidyl peptidase 9</fullName>
    </submittedName>
</protein>
<dbReference type="STRING" id="307972.A0A2G8KMR5"/>
<dbReference type="SUPFAM" id="SSF82171">
    <property type="entry name" value="DPP6 N-terminal domain-like"/>
    <property type="match status" value="1"/>
</dbReference>
<dbReference type="Proteomes" id="UP000230750">
    <property type="component" value="Unassembled WGS sequence"/>
</dbReference>
<dbReference type="AlphaFoldDB" id="A0A2G8KMR5"/>
<evidence type="ECO:0000259" key="5">
    <source>
        <dbReference type="Pfam" id="PF00326"/>
    </source>
</evidence>
<dbReference type="InterPro" id="IPR045785">
    <property type="entry name" value="Dpp_8/9_N"/>
</dbReference>
<name>A0A2G8KMR5_STIJA</name>
<organism evidence="8 9">
    <name type="scientific">Stichopus japonicus</name>
    <name type="common">Sea cucumber</name>
    <dbReference type="NCBI Taxonomy" id="307972"/>
    <lineage>
        <taxon>Eukaryota</taxon>
        <taxon>Metazoa</taxon>
        <taxon>Echinodermata</taxon>
        <taxon>Eleutherozoa</taxon>
        <taxon>Echinozoa</taxon>
        <taxon>Holothuroidea</taxon>
        <taxon>Aspidochirotacea</taxon>
        <taxon>Aspidochirotida</taxon>
        <taxon>Stichopodidae</taxon>
        <taxon>Apostichopus</taxon>
    </lineage>
</organism>
<dbReference type="Pfam" id="PF19520">
    <property type="entry name" value="Dpp_8_9_N"/>
    <property type="match status" value="1"/>
</dbReference>
<evidence type="ECO:0000256" key="1">
    <source>
        <dbReference type="ARBA" id="ARBA00010036"/>
    </source>
</evidence>
<dbReference type="Gene3D" id="3.40.50.1820">
    <property type="entry name" value="alpha/beta hydrolase"/>
    <property type="match status" value="1"/>
</dbReference>
<proteinExistence type="inferred from homology"/>
<evidence type="ECO:0000259" key="6">
    <source>
        <dbReference type="Pfam" id="PF00930"/>
    </source>
</evidence>
<dbReference type="OrthoDB" id="16520at2759"/>
<dbReference type="PANTHER" id="PTHR11731">
    <property type="entry name" value="PROTEASE FAMILY S9B,C DIPEPTIDYL-PEPTIDASE IV-RELATED"/>
    <property type="match status" value="1"/>
</dbReference>
<keyword evidence="9" id="KW-1185">Reference proteome</keyword>
<keyword evidence="2" id="KW-0645">Protease</keyword>
<evidence type="ECO:0000256" key="4">
    <source>
        <dbReference type="ARBA" id="ARBA00022825"/>
    </source>
</evidence>
<sequence length="853" mass="98005">MATGPTTCTSQLSEEKHILKPKESKQRKKSWTELKNLVNSTRRQQTSLANRVPVEFTFVQKEVDGKKTTRLYFLGVPPGNRENTLLYTNLDDVIHGDELEGDLTDEQRSANWKPLLVSFRGLFFSSGFSKEEQLLRERKRLGSLGITAYEYHRPSSKFLFQACGSVFTCTDTKFEHQPVRPREIISYSITGTRIDCKLCPSDSDLIAFIHDKNIWVTNVQTSEDTQLTYAHTGLPNPAKDPKSAGVASYIIQEEFDRYSGYWWQPANGADGSGGKKVHRILYEEVDEGEVELMHINHQGFNDNADYFRYPRAGTSNAKVTLKMVEFEINEEGNICNMVWKRLLEELQSIFPWMEYITRIDWTPDGKFIWAQLLNRSQQSTSLVLIPLTSFVPEDFFLNDPMEVSSDPTVYVIYEEHSDIWINVHDCLHFFPQTNPEEISFLWASEATCIRQLYYITAQLQKAEMVPGNLKPGLLKFHQLTHQEAEVLPKQLWVDEAKQLVYYKALHDTPLEEHIYVISYTDPQKPIRLTPPGFNIHDAQFSPDFTYLVYNMSNLTTAQFCKIVQLEVTCQQPVSVTCHDISKLMHLSTTMSTMPQQPESEIFSYQSPTSRETMYGVIIKPVNFDPNKQYPVVHYVYGGPQVQLVSNSYQGMRALRLCPHLGYVVVMLDNRGSSKRGLRFEGYIKNKLGVCELEDQVEGLKWIAGQKGYLDLSRVAVHGWSYGGYLSLLALAKKPDVYKVAVVGAPVTNWNSYDTGYTERYMDTPMNNATGYQEGSVLSMTKLFPDEENRLLLIHGMIDENVHFNHTSQLIDKLVKDCKPYQLLVYPQERHGIRKPDTYEHYETSILSWLQQHL</sequence>
<gene>
    <name evidence="8" type="ORF">BSL78_13808</name>
</gene>
<dbReference type="GO" id="GO:0008239">
    <property type="term" value="F:dipeptidyl-peptidase activity"/>
    <property type="evidence" value="ECO:0007669"/>
    <property type="project" value="TreeGrafter"/>
</dbReference>
<dbReference type="PANTHER" id="PTHR11731:SF193">
    <property type="entry name" value="DIPEPTIDYL PEPTIDASE 9"/>
    <property type="match status" value="1"/>
</dbReference>
<dbReference type="InterPro" id="IPR001375">
    <property type="entry name" value="Peptidase_S9_cat"/>
</dbReference>
<dbReference type="Gene3D" id="2.140.10.30">
    <property type="entry name" value="Dipeptidylpeptidase IV, N-terminal domain"/>
    <property type="match status" value="1"/>
</dbReference>
<dbReference type="Pfam" id="PF00326">
    <property type="entry name" value="Peptidase_S9"/>
    <property type="match status" value="1"/>
</dbReference>
<dbReference type="GO" id="GO:0006508">
    <property type="term" value="P:proteolysis"/>
    <property type="evidence" value="ECO:0007669"/>
    <property type="project" value="UniProtKB-KW"/>
</dbReference>
<evidence type="ECO:0000313" key="8">
    <source>
        <dbReference type="EMBL" id="PIK49293.1"/>
    </source>
</evidence>
<dbReference type="SUPFAM" id="SSF53474">
    <property type="entry name" value="alpha/beta-Hydrolases"/>
    <property type="match status" value="1"/>
</dbReference>
<dbReference type="InterPro" id="IPR002469">
    <property type="entry name" value="Peptidase_S9B_N"/>
</dbReference>
<evidence type="ECO:0000256" key="3">
    <source>
        <dbReference type="ARBA" id="ARBA00022801"/>
    </source>
</evidence>